<keyword evidence="6" id="KW-1185">Reference proteome</keyword>
<protein>
    <submittedName>
        <fullName evidence="5">Nickel ABC transporter substrate-binding protein</fullName>
    </submittedName>
</protein>
<sequence length="534" mass="58756">MKHIKILFGIILIQGLVGCNISTPNQIANNSSHSKKQIVIALGWGDSPTGFDPTLGWGYHDPPLFQSTLLRRDENLKLVNDLAKSYTLSPDKKIWRFKIREDVRFSDGKPLTAADVVYTFNQAKASPGLTDVTNLDKAVAKSAYEVELRLKQPQITFINRIAQLGIVPKHLHNQNYGRNPIGSGPYRLVQWDEGQQMIIEANPDYYGEQPEIKRIVFLFTKGDAVFAAAKAGEVDLAQIPPFLAKQSVTGMNLYAINSNSRVGLMFPYLPNTGRKTAEGNPIGNNVTSDRAIRQAVNYAINRQALVTGILEGYGSPAYGAASQLPWDQPQSAIADGNPDKAKQILSAGGWRDSNGDGVLEKAGMKAEFTILYPVSNPTSQGLGLAIAQMLKPVGIKVNVDGKSWEDISRRMHQDVGLFPWGIYDPMELYILYHSSAAQGNWRNSGYYSNPQVDQSLDKAMAAASETAALKFWQQAQWNGETGTVTIGDAASAWLVNLDQIYLVSSCLDIGRLTQSSNYTGPIMVNITKWKWVCN</sequence>
<evidence type="ECO:0000256" key="3">
    <source>
        <dbReference type="ARBA" id="ARBA00022729"/>
    </source>
</evidence>
<dbReference type="Gene3D" id="3.40.190.10">
    <property type="entry name" value="Periplasmic binding protein-like II"/>
    <property type="match status" value="1"/>
</dbReference>
<dbReference type="GO" id="GO:0043190">
    <property type="term" value="C:ATP-binding cassette (ABC) transporter complex"/>
    <property type="evidence" value="ECO:0007669"/>
    <property type="project" value="InterPro"/>
</dbReference>
<dbReference type="SUPFAM" id="SSF53850">
    <property type="entry name" value="Periplasmic binding protein-like II"/>
    <property type="match status" value="1"/>
</dbReference>
<dbReference type="CDD" id="cd08518">
    <property type="entry name" value="PBP2_NikA_DppA_OppA_like_19"/>
    <property type="match status" value="1"/>
</dbReference>
<gene>
    <name evidence="5" type="ORF">CEN44_14780</name>
</gene>
<dbReference type="InterPro" id="IPR039424">
    <property type="entry name" value="SBP_5"/>
</dbReference>
<dbReference type="PIRSF" id="PIRSF002741">
    <property type="entry name" value="MppA"/>
    <property type="match status" value="1"/>
</dbReference>
<evidence type="ECO:0000313" key="5">
    <source>
        <dbReference type="EMBL" id="PLZ88704.1"/>
    </source>
</evidence>
<dbReference type="InterPro" id="IPR030678">
    <property type="entry name" value="Peptide/Ni-bd"/>
</dbReference>
<dbReference type="AlphaFoldDB" id="A0A2N6K1R3"/>
<dbReference type="PROSITE" id="PS51257">
    <property type="entry name" value="PROKAR_LIPOPROTEIN"/>
    <property type="match status" value="1"/>
</dbReference>
<proteinExistence type="inferred from homology"/>
<dbReference type="Gene3D" id="3.10.105.10">
    <property type="entry name" value="Dipeptide-binding Protein, Domain 3"/>
    <property type="match status" value="1"/>
</dbReference>
<dbReference type="Pfam" id="PF00496">
    <property type="entry name" value="SBP_bac_5"/>
    <property type="match status" value="1"/>
</dbReference>
<organism evidence="5 6">
    <name type="scientific">Fischerella muscicola CCMEE 5323</name>
    <dbReference type="NCBI Taxonomy" id="2019572"/>
    <lineage>
        <taxon>Bacteria</taxon>
        <taxon>Bacillati</taxon>
        <taxon>Cyanobacteriota</taxon>
        <taxon>Cyanophyceae</taxon>
        <taxon>Nostocales</taxon>
        <taxon>Hapalosiphonaceae</taxon>
        <taxon>Fischerella</taxon>
    </lineage>
</organism>
<keyword evidence="2" id="KW-0813">Transport</keyword>
<comment type="caution">
    <text evidence="5">The sequence shown here is derived from an EMBL/GenBank/DDBJ whole genome shotgun (WGS) entry which is preliminary data.</text>
</comment>
<dbReference type="EMBL" id="NRQW01000326">
    <property type="protein sequence ID" value="PLZ88704.1"/>
    <property type="molecule type" value="Genomic_DNA"/>
</dbReference>
<dbReference type="PANTHER" id="PTHR30290">
    <property type="entry name" value="PERIPLASMIC BINDING COMPONENT OF ABC TRANSPORTER"/>
    <property type="match status" value="1"/>
</dbReference>
<accession>A0A2N6K1R3</accession>
<name>A0A2N6K1R3_FISMU</name>
<dbReference type="PANTHER" id="PTHR30290:SF9">
    <property type="entry name" value="OLIGOPEPTIDE-BINDING PROTEIN APPA"/>
    <property type="match status" value="1"/>
</dbReference>
<dbReference type="GO" id="GO:1904680">
    <property type="term" value="F:peptide transmembrane transporter activity"/>
    <property type="evidence" value="ECO:0007669"/>
    <property type="project" value="TreeGrafter"/>
</dbReference>
<evidence type="ECO:0000313" key="6">
    <source>
        <dbReference type="Proteomes" id="UP000235036"/>
    </source>
</evidence>
<dbReference type="GO" id="GO:0015833">
    <property type="term" value="P:peptide transport"/>
    <property type="evidence" value="ECO:0007669"/>
    <property type="project" value="TreeGrafter"/>
</dbReference>
<dbReference type="RefSeq" id="WP_102205350.1">
    <property type="nucleotide sequence ID" value="NZ_CAWNVR010000429.1"/>
</dbReference>
<evidence type="ECO:0000259" key="4">
    <source>
        <dbReference type="Pfam" id="PF00496"/>
    </source>
</evidence>
<evidence type="ECO:0000256" key="2">
    <source>
        <dbReference type="ARBA" id="ARBA00022448"/>
    </source>
</evidence>
<keyword evidence="3" id="KW-0732">Signal</keyword>
<feature type="domain" description="Solute-binding protein family 5" evidence="4">
    <location>
        <begin position="77"/>
        <end position="432"/>
    </location>
</feature>
<dbReference type="InterPro" id="IPR000914">
    <property type="entry name" value="SBP_5_dom"/>
</dbReference>
<evidence type="ECO:0000256" key="1">
    <source>
        <dbReference type="ARBA" id="ARBA00005695"/>
    </source>
</evidence>
<dbReference type="GO" id="GO:0042597">
    <property type="term" value="C:periplasmic space"/>
    <property type="evidence" value="ECO:0007669"/>
    <property type="project" value="UniProtKB-ARBA"/>
</dbReference>
<comment type="similarity">
    <text evidence="1">Belongs to the bacterial solute-binding protein 5 family.</text>
</comment>
<dbReference type="Proteomes" id="UP000235036">
    <property type="component" value="Unassembled WGS sequence"/>
</dbReference>
<reference evidence="5 6" key="1">
    <citation type="submission" date="2017-08" db="EMBL/GenBank/DDBJ databases">
        <title>Genomes of Fischerella (Mastigocladus) sp. strains.</title>
        <authorList>
            <person name="Miller S.R."/>
        </authorList>
    </citation>
    <scope>NUCLEOTIDE SEQUENCE [LARGE SCALE GENOMIC DNA]</scope>
    <source>
        <strain evidence="5 6">CCMEE 5323</strain>
    </source>
</reference>